<evidence type="ECO:0000256" key="6">
    <source>
        <dbReference type="ARBA" id="ARBA00022605"/>
    </source>
</evidence>
<dbReference type="EC" id="2.6.1.9" evidence="11"/>
<protein>
    <recommendedName>
        <fullName evidence="11">Histidinol-phosphate aminotransferase</fullName>
        <ecNumber evidence="11">2.6.1.9</ecNumber>
    </recommendedName>
    <alternativeName>
        <fullName evidence="11">Imidazole acetol-phosphate transaminase</fullName>
    </alternativeName>
</protein>
<dbReference type="PANTHER" id="PTHR42885:SF2">
    <property type="entry name" value="HISTIDINOL-PHOSPHATE AMINOTRANSFERASE"/>
    <property type="match status" value="1"/>
</dbReference>
<evidence type="ECO:0000256" key="11">
    <source>
        <dbReference type="HAMAP-Rule" id="MF_01023"/>
    </source>
</evidence>
<evidence type="ECO:0000256" key="10">
    <source>
        <dbReference type="ARBA" id="ARBA00047481"/>
    </source>
</evidence>
<evidence type="ECO:0000256" key="2">
    <source>
        <dbReference type="ARBA" id="ARBA00005011"/>
    </source>
</evidence>
<dbReference type="HAMAP" id="MF_01023">
    <property type="entry name" value="HisC_aminotrans_2"/>
    <property type="match status" value="1"/>
</dbReference>
<evidence type="ECO:0000313" key="13">
    <source>
        <dbReference type="EMBL" id="AKJ96388.1"/>
    </source>
</evidence>
<dbReference type="PANTHER" id="PTHR42885">
    <property type="entry name" value="HISTIDINOL-PHOSPHATE AMINOTRANSFERASE-RELATED"/>
    <property type="match status" value="1"/>
</dbReference>
<evidence type="ECO:0000256" key="5">
    <source>
        <dbReference type="ARBA" id="ARBA00022576"/>
    </source>
</evidence>
<dbReference type="Pfam" id="PF00155">
    <property type="entry name" value="Aminotran_1_2"/>
    <property type="match status" value="1"/>
</dbReference>
<evidence type="ECO:0000256" key="9">
    <source>
        <dbReference type="ARBA" id="ARBA00023102"/>
    </source>
</evidence>
<dbReference type="PATRIC" id="fig|106634.4.peg.401"/>
<gene>
    <name evidence="11" type="primary">hisC</name>
    <name evidence="13" type="ORF">TVD_01975</name>
</gene>
<proteinExistence type="inferred from homology"/>
<dbReference type="EMBL" id="CP011367">
    <property type="protein sequence ID" value="AKJ96388.1"/>
    <property type="molecule type" value="Genomic_DNA"/>
</dbReference>
<dbReference type="NCBIfam" id="TIGR01141">
    <property type="entry name" value="hisC"/>
    <property type="match status" value="1"/>
</dbReference>
<comment type="catalytic activity">
    <reaction evidence="10 11">
        <text>L-histidinol phosphate + 2-oxoglutarate = 3-(imidazol-4-yl)-2-oxopropyl phosphate + L-glutamate</text>
        <dbReference type="Rhea" id="RHEA:23744"/>
        <dbReference type="ChEBI" id="CHEBI:16810"/>
        <dbReference type="ChEBI" id="CHEBI:29985"/>
        <dbReference type="ChEBI" id="CHEBI:57766"/>
        <dbReference type="ChEBI" id="CHEBI:57980"/>
        <dbReference type="EC" id="2.6.1.9"/>
    </reaction>
</comment>
<keyword evidence="9 11" id="KW-0368">Histidine biosynthesis</keyword>
<evidence type="ECO:0000256" key="1">
    <source>
        <dbReference type="ARBA" id="ARBA00001933"/>
    </source>
</evidence>
<dbReference type="Gene3D" id="3.90.1150.10">
    <property type="entry name" value="Aspartate Aminotransferase, domain 1"/>
    <property type="match status" value="1"/>
</dbReference>
<dbReference type="GO" id="GO:0004400">
    <property type="term" value="F:histidinol-phosphate transaminase activity"/>
    <property type="evidence" value="ECO:0007669"/>
    <property type="project" value="UniProtKB-UniRule"/>
</dbReference>
<evidence type="ECO:0000256" key="7">
    <source>
        <dbReference type="ARBA" id="ARBA00022679"/>
    </source>
</evidence>
<keyword evidence="14" id="KW-1185">Reference proteome</keyword>
<feature type="modified residue" description="N6-(pyridoxal phosphate)lysine" evidence="11">
    <location>
        <position position="209"/>
    </location>
</feature>
<dbReference type="GO" id="GO:0030170">
    <property type="term" value="F:pyridoxal phosphate binding"/>
    <property type="evidence" value="ECO:0007669"/>
    <property type="project" value="InterPro"/>
</dbReference>
<dbReference type="AlphaFoldDB" id="A0A0G3G559"/>
<dbReference type="CDD" id="cd00609">
    <property type="entry name" value="AAT_like"/>
    <property type="match status" value="1"/>
</dbReference>
<keyword evidence="8 11" id="KW-0663">Pyridoxal phosphate</keyword>
<comment type="cofactor">
    <cofactor evidence="1 11">
        <name>pyridoxal 5'-phosphate</name>
        <dbReference type="ChEBI" id="CHEBI:597326"/>
    </cofactor>
</comment>
<dbReference type="Gene3D" id="3.40.640.10">
    <property type="entry name" value="Type I PLP-dependent aspartate aminotransferase-like (Major domain)"/>
    <property type="match status" value="1"/>
</dbReference>
<dbReference type="KEGG" id="tvr:TVD_01975"/>
<dbReference type="GO" id="GO:0000105">
    <property type="term" value="P:L-histidine biosynthetic process"/>
    <property type="evidence" value="ECO:0007669"/>
    <property type="project" value="UniProtKB-UniRule"/>
</dbReference>
<evidence type="ECO:0000313" key="14">
    <source>
        <dbReference type="Proteomes" id="UP000064201"/>
    </source>
</evidence>
<comment type="similarity">
    <text evidence="3 11">Belongs to the class-II pyridoxal-phosphate-dependent aminotransferase family. Histidinol-phosphate aminotransferase subfamily.</text>
</comment>
<dbReference type="InterPro" id="IPR015422">
    <property type="entry name" value="PyrdxlP-dep_Trfase_small"/>
</dbReference>
<feature type="domain" description="Aminotransferase class I/classII large" evidence="12">
    <location>
        <begin position="19"/>
        <end position="345"/>
    </location>
</feature>
<comment type="pathway">
    <text evidence="2 11">Amino-acid biosynthesis; L-histidine biosynthesis; L-histidine from 5-phospho-alpha-D-ribose 1-diphosphate: step 7/9.</text>
</comment>
<dbReference type="InterPro" id="IPR015424">
    <property type="entry name" value="PyrdxlP-dep_Trfase"/>
</dbReference>
<name>A0A0G3G559_9GAMM</name>
<evidence type="ECO:0000256" key="3">
    <source>
        <dbReference type="ARBA" id="ARBA00007970"/>
    </source>
</evidence>
<keyword evidence="6 11" id="KW-0028">Amino-acid biosynthesis</keyword>
<evidence type="ECO:0000256" key="4">
    <source>
        <dbReference type="ARBA" id="ARBA00011738"/>
    </source>
</evidence>
<organism evidence="13 14">
    <name type="scientific">Thioalkalivibrio versutus</name>
    <dbReference type="NCBI Taxonomy" id="106634"/>
    <lineage>
        <taxon>Bacteria</taxon>
        <taxon>Pseudomonadati</taxon>
        <taxon>Pseudomonadota</taxon>
        <taxon>Gammaproteobacteria</taxon>
        <taxon>Chromatiales</taxon>
        <taxon>Ectothiorhodospiraceae</taxon>
        <taxon>Thioalkalivibrio</taxon>
    </lineage>
</organism>
<dbReference type="InterPro" id="IPR005861">
    <property type="entry name" value="HisP_aminotrans"/>
</dbReference>
<dbReference type="Proteomes" id="UP000064201">
    <property type="component" value="Chromosome"/>
</dbReference>
<evidence type="ECO:0000256" key="8">
    <source>
        <dbReference type="ARBA" id="ARBA00022898"/>
    </source>
</evidence>
<dbReference type="SUPFAM" id="SSF53383">
    <property type="entry name" value="PLP-dependent transferases"/>
    <property type="match status" value="1"/>
</dbReference>
<sequence>MRPEVLAQPAYQVADATGLIKLDAMENPHPWPGDLEDAWLAALRDPQLNRYPDAQALGLAAQVRTAHGVPEAAGLIFGNGSDELIQILITAVAGSGRPVLAPEPTFVMYGVLARALGVPFIGAPLNADFTLDLDAMRAAMAEHNPALVFLAYPNNPTGTLDDAARVQAIADENPGVTVVDEAYAPFAAHSFLSCVGEDDGLMVMRTVSKLGLAGARLGYLAGTPAWIDALDRLRLPYNINTLTQRSVAFALEHREALDAQARGIVEERDRLSERLTGTTGVEQVFPSQANFILFRVRAGAGHATFAALRDAGILIKDVGRAHPLLADCLRVTVGRPDENDAFLAALGQALAA</sequence>
<accession>A0A0G3G559</accession>
<dbReference type="UniPathway" id="UPA00031">
    <property type="reaction ID" value="UER00012"/>
</dbReference>
<comment type="subunit">
    <text evidence="4 11">Homodimer.</text>
</comment>
<keyword evidence="7 11" id="KW-0808">Transferase</keyword>
<keyword evidence="5 11" id="KW-0032">Aminotransferase</keyword>
<dbReference type="InterPro" id="IPR015421">
    <property type="entry name" value="PyrdxlP-dep_Trfase_major"/>
</dbReference>
<reference evidence="13 14" key="1">
    <citation type="submission" date="2015-04" db="EMBL/GenBank/DDBJ databases">
        <title>Complete Sequence for the Genome of the Thioalkalivibrio versutus D301.</title>
        <authorList>
            <person name="Mu T."/>
            <person name="Zhou J."/>
            <person name="Xu X."/>
        </authorList>
    </citation>
    <scope>NUCLEOTIDE SEQUENCE [LARGE SCALE GENOMIC DNA]</scope>
    <source>
        <strain evidence="13 14">D301</strain>
    </source>
</reference>
<dbReference type="STRING" id="106634.TVD_01975"/>
<evidence type="ECO:0000259" key="12">
    <source>
        <dbReference type="Pfam" id="PF00155"/>
    </source>
</evidence>
<dbReference type="InterPro" id="IPR004839">
    <property type="entry name" value="Aminotransferase_I/II_large"/>
</dbReference>